<dbReference type="PROSITE" id="PS00018">
    <property type="entry name" value="EF_HAND_1"/>
    <property type="match status" value="1"/>
</dbReference>
<evidence type="ECO:0000256" key="2">
    <source>
        <dbReference type="ARBA" id="ARBA00022448"/>
    </source>
</evidence>
<evidence type="ECO:0000313" key="9">
    <source>
        <dbReference type="EMBL" id="BDD11943.1"/>
    </source>
</evidence>
<dbReference type="Gene3D" id="2.40.170.20">
    <property type="entry name" value="TonB-dependent receptor, beta-barrel domain"/>
    <property type="match status" value="1"/>
</dbReference>
<protein>
    <submittedName>
        <fullName evidence="9">SusC/RagA family TonB-linked outer membrane protein</fullName>
    </submittedName>
</protein>
<dbReference type="InterPro" id="IPR023996">
    <property type="entry name" value="TonB-dep_OMP_SusC/RagA"/>
</dbReference>
<dbReference type="EMBL" id="AP025316">
    <property type="protein sequence ID" value="BDD11943.1"/>
    <property type="molecule type" value="Genomic_DNA"/>
</dbReference>
<evidence type="ECO:0000256" key="5">
    <source>
        <dbReference type="ARBA" id="ARBA00023136"/>
    </source>
</evidence>
<feature type="domain" description="TonB-dependent receptor plug" evidence="8">
    <location>
        <begin position="126"/>
        <end position="249"/>
    </location>
</feature>
<dbReference type="InterPro" id="IPR037066">
    <property type="entry name" value="Plug_dom_sf"/>
</dbReference>
<dbReference type="Proteomes" id="UP001348817">
    <property type="component" value="Plasmid pFA2"/>
</dbReference>
<keyword evidence="2 7" id="KW-0813">Transport</keyword>
<keyword evidence="3 7" id="KW-1134">Transmembrane beta strand</keyword>
<geneLocation type="plasmid" evidence="9 10">
    <name>pFA2</name>
</geneLocation>
<evidence type="ECO:0000313" key="10">
    <source>
        <dbReference type="Proteomes" id="UP001348817"/>
    </source>
</evidence>
<dbReference type="PROSITE" id="PS52016">
    <property type="entry name" value="TONB_DEPENDENT_REC_3"/>
    <property type="match status" value="1"/>
</dbReference>
<keyword evidence="6 7" id="KW-0998">Cell outer membrane</keyword>
<keyword evidence="4 7" id="KW-0812">Transmembrane</keyword>
<gene>
    <name evidence="9" type="ORF">FUAX_43750</name>
</gene>
<dbReference type="GO" id="GO:0009279">
    <property type="term" value="C:cell outer membrane"/>
    <property type="evidence" value="ECO:0007669"/>
    <property type="project" value="UniProtKB-SubCell"/>
</dbReference>
<dbReference type="Pfam" id="PF13715">
    <property type="entry name" value="CarbopepD_reg_2"/>
    <property type="match status" value="1"/>
</dbReference>
<dbReference type="InterPro" id="IPR023997">
    <property type="entry name" value="TonB-dep_OMP_SusC/RagA_CS"/>
</dbReference>
<dbReference type="Gene3D" id="2.60.40.1120">
    <property type="entry name" value="Carboxypeptidase-like, regulatory domain"/>
    <property type="match status" value="1"/>
</dbReference>
<accession>A0AAU9CV85</accession>
<dbReference type="SUPFAM" id="SSF56935">
    <property type="entry name" value="Porins"/>
    <property type="match status" value="1"/>
</dbReference>
<dbReference type="InterPro" id="IPR036942">
    <property type="entry name" value="Beta-barrel_TonB_sf"/>
</dbReference>
<dbReference type="InterPro" id="IPR018247">
    <property type="entry name" value="EF_Hand_1_Ca_BS"/>
</dbReference>
<dbReference type="SUPFAM" id="SSF49464">
    <property type="entry name" value="Carboxypeptidase regulatory domain-like"/>
    <property type="match status" value="1"/>
</dbReference>
<evidence type="ECO:0000256" key="1">
    <source>
        <dbReference type="ARBA" id="ARBA00004571"/>
    </source>
</evidence>
<organism evidence="9 10">
    <name type="scientific">Fulvitalea axinellae</name>
    <dbReference type="NCBI Taxonomy" id="1182444"/>
    <lineage>
        <taxon>Bacteria</taxon>
        <taxon>Pseudomonadati</taxon>
        <taxon>Bacteroidota</taxon>
        <taxon>Cytophagia</taxon>
        <taxon>Cytophagales</taxon>
        <taxon>Persicobacteraceae</taxon>
        <taxon>Fulvitalea</taxon>
    </lineage>
</organism>
<evidence type="ECO:0000256" key="7">
    <source>
        <dbReference type="PROSITE-ProRule" id="PRU01360"/>
    </source>
</evidence>
<reference evidence="9 10" key="1">
    <citation type="submission" date="2021-12" db="EMBL/GenBank/DDBJ databases">
        <title>Genome sequencing of bacteria with rrn-lacking chromosome and rrn-plasmid.</title>
        <authorList>
            <person name="Anda M."/>
            <person name="Iwasaki W."/>
        </authorList>
    </citation>
    <scope>NUCLEOTIDE SEQUENCE [LARGE SCALE GENOMIC DNA]</scope>
    <source>
        <strain evidence="9 10">DSM 100852</strain>
        <plasmid evidence="9 10">pFA2</plasmid>
    </source>
</reference>
<dbReference type="RefSeq" id="WP_338395096.1">
    <property type="nucleotide sequence ID" value="NZ_AP025316.1"/>
</dbReference>
<dbReference type="NCBIfam" id="TIGR04056">
    <property type="entry name" value="OMP_RagA_SusC"/>
    <property type="match status" value="1"/>
</dbReference>
<evidence type="ECO:0000259" key="8">
    <source>
        <dbReference type="Pfam" id="PF07715"/>
    </source>
</evidence>
<sequence>MKKHLGIYTILWALLSLPALGQKGTLVQGYVKDKLSGEALPGANVIEVDSENRFLQGVPTDLNGFYMLKLSSDNAKIRITYVGFKTQLIDVNGRSKINITLEDDSQLQTVVVQEERYTSDGIIAIRDKVSAISQVKLDDLDAMGVASVDQMLQGNISGVDITALGGDPGAGMQIRIRGTATITGDREPLIVLDGMPYDVDIDNSFDFNAADQRDFGALLSISPEDIESIEILKDAASAAIWGSRAANGVIQIKTRRGRKMKPQLRYNFKGSVEQQPDAIPMLSGADYAILQKDARFVAGQKGEFRELNFDKDWELYHNYSQDTDWLDAITQLGANQTHNLSLAGGGEKAKYRVAADYFNQQGTTVGTGLDRISFRANLDYDVSNRLRISTDFAYTRSDNDRTFYGDERAIAYRVMPNMSIYERDTLGNLTGRYFLDDRPNVYQETRKTNENGIYNPVAVIDKGRHKYLENRLRSVFKLNYQMTDYLLLQSSISYDLVNGRTDKFLPAEASTSSWSESGTNFSAEGSSENFSVRTMTKLIYTPNLGVDHDLMVMGQWETTNSDGSTYSAQGGALPSGEFNDPGVAGVISGMGSSTSIGRAMGGLVRTHYKYKDRYIFGGGVRTDASSQFGDGTRWGMFPFASAGWRISEEDFLSEVSWLNELKFRGGFGVNGNPPRGFGHYSIYKTTTPYLGYGGIAPANAKLKNLSWERTYQYNAGVDFHALDNRLHVEMDVYRKETTGLLWDLGTPSSSGVDKIVQNQGGMRNQGIELALRGTPYRDDKWRIDLDFNIAHNVNSVVEVPETFTPESGDMLKNGNYAVRVTKGDPLGGFYGYRFKGVFKDLDAVKAYDKDGNVIIDPNTDKPLRMLMGGSNYAFTAGDAIYDDINHDGVIDESDVVYLGSSNPDYTGGFGFRVSYKGLSVSSRFHYRVGQDIVNRARMNAENMFNRNNQGAATMRRWRFSGDETDMPRAIYDKGFNWLGSDRFVEEGSYLRWKNLSINYRFDRELIKRLNFKDLSVFFTAYNLYTFTDYTGQDPEVPLGADPFFFGVDNSTTPPSRTYTLGLTVIF</sequence>
<dbReference type="Gene3D" id="2.170.130.10">
    <property type="entry name" value="TonB-dependent receptor, plug domain"/>
    <property type="match status" value="1"/>
</dbReference>
<evidence type="ECO:0000256" key="3">
    <source>
        <dbReference type="ARBA" id="ARBA00022452"/>
    </source>
</evidence>
<evidence type="ECO:0000256" key="6">
    <source>
        <dbReference type="ARBA" id="ARBA00023237"/>
    </source>
</evidence>
<evidence type="ECO:0000256" key="4">
    <source>
        <dbReference type="ARBA" id="ARBA00022692"/>
    </source>
</evidence>
<keyword evidence="10" id="KW-1185">Reference proteome</keyword>
<comment type="similarity">
    <text evidence="7">Belongs to the TonB-dependent receptor family.</text>
</comment>
<keyword evidence="5 7" id="KW-0472">Membrane</keyword>
<dbReference type="NCBIfam" id="TIGR04057">
    <property type="entry name" value="SusC_RagA_signa"/>
    <property type="match status" value="1"/>
</dbReference>
<proteinExistence type="inferred from homology"/>
<dbReference type="Pfam" id="PF07715">
    <property type="entry name" value="Plug"/>
    <property type="match status" value="1"/>
</dbReference>
<dbReference type="InterPro" id="IPR039426">
    <property type="entry name" value="TonB-dep_rcpt-like"/>
</dbReference>
<dbReference type="AlphaFoldDB" id="A0AAU9CV85"/>
<dbReference type="KEGG" id="fax:FUAX_43750"/>
<dbReference type="InterPro" id="IPR008969">
    <property type="entry name" value="CarboxyPept-like_regulatory"/>
</dbReference>
<name>A0AAU9CV85_9BACT</name>
<dbReference type="InterPro" id="IPR012910">
    <property type="entry name" value="Plug_dom"/>
</dbReference>
<keyword evidence="9" id="KW-0614">Plasmid</keyword>
<comment type="subcellular location">
    <subcellularLocation>
        <location evidence="1 7">Cell outer membrane</location>
        <topology evidence="1 7">Multi-pass membrane protein</topology>
    </subcellularLocation>
</comment>